<dbReference type="EMBL" id="RQJP01000002">
    <property type="protein sequence ID" value="RRB15231.1"/>
    <property type="molecule type" value="Genomic_DNA"/>
</dbReference>
<proteinExistence type="predicted"/>
<dbReference type="AlphaFoldDB" id="A0A3P1CPI8"/>
<evidence type="ECO:0000313" key="1">
    <source>
        <dbReference type="EMBL" id="RRB15231.1"/>
    </source>
</evidence>
<dbReference type="RefSeq" id="WP_124906835.1">
    <property type="nucleotide sequence ID" value="NZ_RQJP01000002.1"/>
</dbReference>
<dbReference type="OrthoDB" id="9879063at2"/>
<sequence length="103" mass="11993">MIIKASNFQALDTRQMQRFNIKGLKVELIKELIRQQSTYLYLDQKPILPNLDGEQRQGIEVGISFVALHRRDYKQVLTLLLDLAGGDTENENYKQIRAIMERS</sequence>
<evidence type="ECO:0000313" key="2">
    <source>
        <dbReference type="Proteomes" id="UP000274271"/>
    </source>
</evidence>
<comment type="caution">
    <text evidence="1">The sequence shown here is derived from an EMBL/GenBank/DDBJ whole genome shotgun (WGS) entry which is preliminary data.</text>
</comment>
<dbReference type="Proteomes" id="UP000274271">
    <property type="component" value="Unassembled WGS sequence"/>
</dbReference>
<keyword evidence="2" id="KW-1185">Reference proteome</keyword>
<protein>
    <submittedName>
        <fullName evidence="1">Uncharacterized protein</fullName>
    </submittedName>
</protein>
<gene>
    <name evidence="1" type="ORF">EHT87_11865</name>
</gene>
<name>A0A3P1CPI8_9BACT</name>
<reference evidence="1 2" key="1">
    <citation type="submission" date="2018-11" db="EMBL/GenBank/DDBJ databases">
        <authorList>
            <person name="Zhou Z."/>
            <person name="Wang G."/>
        </authorList>
    </citation>
    <scope>NUCLEOTIDE SEQUENCE [LARGE SCALE GENOMIC DNA]</scope>
    <source>
        <strain evidence="1 2">KCTC42998</strain>
    </source>
</reference>
<organism evidence="1 2">
    <name type="scientific">Larkinella knui</name>
    <dbReference type="NCBI Taxonomy" id="2025310"/>
    <lineage>
        <taxon>Bacteria</taxon>
        <taxon>Pseudomonadati</taxon>
        <taxon>Bacteroidota</taxon>
        <taxon>Cytophagia</taxon>
        <taxon>Cytophagales</taxon>
        <taxon>Spirosomataceae</taxon>
        <taxon>Larkinella</taxon>
    </lineage>
</organism>
<accession>A0A3P1CPI8</accession>